<evidence type="ECO:0000256" key="2">
    <source>
        <dbReference type="SAM" id="Coils"/>
    </source>
</evidence>
<dbReference type="RefSeq" id="WP_088392801.1">
    <property type="nucleotide sequence ID" value="NZ_MTCZ01000069.1"/>
</dbReference>
<reference evidence="3 4" key="1">
    <citation type="journal article" date="2017" name="Infect. Genet. Evol.">
        <title>Comparative genome analysis of fish pathogen Flavobacterium columnare reveals extensive sequence diversity within the species.</title>
        <authorList>
            <person name="Kayansamruaj P."/>
            <person name="Dong H.T."/>
            <person name="Hirono I."/>
            <person name="Kondo H."/>
            <person name="Senapin S."/>
            <person name="Rodkhum C."/>
        </authorList>
    </citation>
    <scope>NUCLEOTIDE SEQUENCE [LARGE SCALE GENOMIC DNA]</scope>
    <source>
        <strain evidence="3 4">1215</strain>
    </source>
</reference>
<proteinExistence type="predicted"/>
<dbReference type="AlphaFoldDB" id="A0A246GIH5"/>
<keyword evidence="1" id="KW-0802">TPR repeat</keyword>
<gene>
    <name evidence="3" type="ORF">BWK59_08105</name>
</gene>
<dbReference type="Gene3D" id="1.25.40.10">
    <property type="entry name" value="Tetratricopeptide repeat domain"/>
    <property type="match status" value="3"/>
</dbReference>
<dbReference type="PANTHER" id="PTHR12558">
    <property type="entry name" value="CELL DIVISION CYCLE 16,23,27"/>
    <property type="match status" value="1"/>
</dbReference>
<dbReference type="PROSITE" id="PS50005">
    <property type="entry name" value="TPR"/>
    <property type="match status" value="2"/>
</dbReference>
<feature type="repeat" description="TPR" evidence="1">
    <location>
        <begin position="308"/>
        <end position="341"/>
    </location>
</feature>
<dbReference type="SMART" id="SM00028">
    <property type="entry name" value="TPR"/>
    <property type="match status" value="5"/>
</dbReference>
<dbReference type="SUPFAM" id="SSF48452">
    <property type="entry name" value="TPR-like"/>
    <property type="match status" value="3"/>
</dbReference>
<keyword evidence="2" id="KW-0175">Coiled coil</keyword>
<dbReference type="InterPro" id="IPR011990">
    <property type="entry name" value="TPR-like_helical_dom_sf"/>
</dbReference>
<feature type="repeat" description="TPR" evidence="1">
    <location>
        <begin position="70"/>
        <end position="103"/>
    </location>
</feature>
<evidence type="ECO:0000313" key="3">
    <source>
        <dbReference type="EMBL" id="OWP83902.1"/>
    </source>
</evidence>
<comment type="caution">
    <text evidence="3">The sequence shown here is derived from an EMBL/GenBank/DDBJ whole genome shotgun (WGS) entry which is preliminary data.</text>
</comment>
<dbReference type="Pfam" id="PF13181">
    <property type="entry name" value="TPR_8"/>
    <property type="match status" value="2"/>
</dbReference>
<dbReference type="InterPro" id="IPR019734">
    <property type="entry name" value="TPR_rpt"/>
</dbReference>
<feature type="coiled-coil region" evidence="2">
    <location>
        <begin position="171"/>
        <end position="198"/>
    </location>
</feature>
<evidence type="ECO:0000313" key="4">
    <source>
        <dbReference type="Proteomes" id="UP000197768"/>
    </source>
</evidence>
<dbReference type="PANTHER" id="PTHR12558:SF13">
    <property type="entry name" value="CELL DIVISION CYCLE PROTEIN 27 HOMOLOG"/>
    <property type="match status" value="1"/>
</dbReference>
<sequence length="448" mass="52876">MHKIIYQLTCFILATSTHTLLAQVNPEEIISENDTFQEAFYESLKQKGIENYDKAIIELEKCLQLQPHNAFIYHELGKNYYLKKDYILAEETYKKATEIEPKNKWNWIDLYEVYYQTKNYTQGILTLQKIIPLDKKYKEDLLALYMYTRQFDKALLLINELDESEGKSERRNQYRAEINKQTNNNAGHKADLEKAIDNNPLNEENYLSLITQYSETNQEEKVKEVIQKLQKNIPNSEWAAVFLFKYHINDGKGTEAFNNLETVLKNKKIDKKIKIKMFNEFLIFTSKNPAFENQLSKVTSYFEGDPEFNVYKEVGKFYFKKKQWDLAIQNFEKSNTLQKNDIEIALSLLICQEEKKDYPIMLKIATDYLDLFPNQPEFYYFAGKANFQIKNYKKANELLQIGLDYIVENPTLEINFLNLIAEVTMALGEPKKAEEWQKKAMSIKNKTK</sequence>
<accession>A0A246GIH5</accession>
<organism evidence="3 4">
    <name type="scientific">Flavobacterium davisii</name>
    <dbReference type="NCBI Taxonomy" id="2906077"/>
    <lineage>
        <taxon>Bacteria</taxon>
        <taxon>Pseudomonadati</taxon>
        <taxon>Bacteroidota</taxon>
        <taxon>Flavobacteriia</taxon>
        <taxon>Flavobacteriales</taxon>
        <taxon>Flavobacteriaceae</taxon>
        <taxon>Flavobacterium</taxon>
    </lineage>
</organism>
<evidence type="ECO:0000256" key="1">
    <source>
        <dbReference type="PROSITE-ProRule" id="PRU00339"/>
    </source>
</evidence>
<name>A0A246GIH5_9FLAO</name>
<dbReference type="EMBL" id="MTCZ01000069">
    <property type="protein sequence ID" value="OWP83902.1"/>
    <property type="molecule type" value="Genomic_DNA"/>
</dbReference>
<protein>
    <submittedName>
        <fullName evidence="3">Cytochrome C biosynthesis protein</fullName>
    </submittedName>
</protein>
<dbReference type="Proteomes" id="UP000197768">
    <property type="component" value="Unassembled WGS sequence"/>
</dbReference>